<comment type="caution">
    <text evidence="3">The sequence shown here is derived from an EMBL/GenBank/DDBJ whole genome shotgun (WGS) entry which is preliminary data.</text>
</comment>
<protein>
    <submittedName>
        <fullName evidence="3">IS110 family transposase</fullName>
    </submittedName>
</protein>
<feature type="domain" description="Transposase IS110-like N-terminal" evidence="1">
    <location>
        <begin position="7"/>
        <end position="152"/>
    </location>
</feature>
<dbReference type="GO" id="GO:0004803">
    <property type="term" value="F:transposase activity"/>
    <property type="evidence" value="ECO:0007669"/>
    <property type="project" value="InterPro"/>
</dbReference>
<dbReference type="GO" id="GO:0006313">
    <property type="term" value="P:DNA transposition"/>
    <property type="evidence" value="ECO:0007669"/>
    <property type="project" value="InterPro"/>
</dbReference>
<reference evidence="3 4" key="1">
    <citation type="submission" date="2020-08" db="EMBL/GenBank/DDBJ databases">
        <title>Oceanospirillum sp. nov. isolated from marine sediment.</title>
        <authorList>
            <person name="Ji X."/>
        </authorList>
    </citation>
    <scope>NUCLEOTIDE SEQUENCE [LARGE SCALE GENOMIC DNA]</scope>
    <source>
        <strain evidence="3 4">D5</strain>
    </source>
</reference>
<dbReference type="PANTHER" id="PTHR33055:SF3">
    <property type="entry name" value="PUTATIVE TRANSPOSASE FOR IS117-RELATED"/>
    <property type="match status" value="1"/>
</dbReference>
<dbReference type="NCBIfam" id="NF033542">
    <property type="entry name" value="transpos_IS110"/>
    <property type="match status" value="1"/>
</dbReference>
<gene>
    <name evidence="3" type="ORF">H4O21_23950</name>
</gene>
<evidence type="ECO:0000313" key="3">
    <source>
        <dbReference type="EMBL" id="MBB1489667.1"/>
    </source>
</evidence>
<dbReference type="GO" id="GO:0003677">
    <property type="term" value="F:DNA binding"/>
    <property type="evidence" value="ECO:0007669"/>
    <property type="project" value="InterPro"/>
</dbReference>
<dbReference type="InterPro" id="IPR002525">
    <property type="entry name" value="Transp_IS110-like_N"/>
</dbReference>
<evidence type="ECO:0000259" key="2">
    <source>
        <dbReference type="Pfam" id="PF02371"/>
    </source>
</evidence>
<keyword evidence="4" id="KW-1185">Reference proteome</keyword>
<dbReference type="Proteomes" id="UP000565262">
    <property type="component" value="Unassembled WGS sequence"/>
</dbReference>
<feature type="domain" description="Transposase IS116/IS110/IS902 C-terminal" evidence="2">
    <location>
        <begin position="203"/>
        <end position="289"/>
    </location>
</feature>
<proteinExistence type="predicted"/>
<sequence>MNFKEVIGIDVSKNTIDVCIHLSEKSSEFANTNKGIKGFLGWVKEHLKDLSGVLFVYEHTGMYSHTLTVVLQEMGCHYYIIAPALDIKRSMGIVRGKDDQVDAKRIALYGYRLREEITPTKERFESITTLKSLMTLRSKLVRQLSAHKTTLKEQKGIYRAKDFKFIFETQQRLIHYLTKQIKSVEAQMQEVVNSHIALKTNMDLMLSIKGVGRQMATTMLIVTENFSKFDSSRKFASYCGVAPFAYQSGTSIKGRNRVSPLANKNIKSLAHMCAVSAIQHNSEMKIYYQKRVEKGKSKMSTLNIIRNKLIARIFAVIQRQTPYVDTLRFVA</sequence>
<evidence type="ECO:0000313" key="4">
    <source>
        <dbReference type="Proteomes" id="UP000565262"/>
    </source>
</evidence>
<dbReference type="EMBL" id="JACJFM010000079">
    <property type="protein sequence ID" value="MBB1489667.1"/>
    <property type="molecule type" value="Genomic_DNA"/>
</dbReference>
<dbReference type="Pfam" id="PF01548">
    <property type="entry name" value="DEDD_Tnp_IS110"/>
    <property type="match status" value="1"/>
</dbReference>
<dbReference type="PANTHER" id="PTHR33055">
    <property type="entry name" value="TRANSPOSASE FOR INSERTION SEQUENCE ELEMENT IS1111A"/>
    <property type="match status" value="1"/>
</dbReference>
<evidence type="ECO:0000259" key="1">
    <source>
        <dbReference type="Pfam" id="PF01548"/>
    </source>
</evidence>
<name>A0A839IZ74_9GAMM</name>
<dbReference type="Pfam" id="PF02371">
    <property type="entry name" value="Transposase_20"/>
    <property type="match status" value="1"/>
</dbReference>
<accession>A0A839IZ74</accession>
<dbReference type="AlphaFoldDB" id="A0A839IZ74"/>
<dbReference type="InterPro" id="IPR003346">
    <property type="entry name" value="Transposase_20"/>
</dbReference>
<organism evidence="3 4">
    <name type="scientific">Oceanospirillum sediminis</name>
    <dbReference type="NCBI Taxonomy" id="2760088"/>
    <lineage>
        <taxon>Bacteria</taxon>
        <taxon>Pseudomonadati</taxon>
        <taxon>Pseudomonadota</taxon>
        <taxon>Gammaproteobacteria</taxon>
        <taxon>Oceanospirillales</taxon>
        <taxon>Oceanospirillaceae</taxon>
        <taxon>Oceanospirillum</taxon>
    </lineage>
</organism>
<dbReference type="InterPro" id="IPR047650">
    <property type="entry name" value="Transpos_IS110"/>
</dbReference>